<name>A0A2S8B4M6_9SPHN</name>
<dbReference type="EMBL" id="PHFW01000003">
    <property type="protein sequence ID" value="PQM27266.1"/>
    <property type="molecule type" value="Genomic_DNA"/>
</dbReference>
<sequence length="31" mass="3357">MKQIVWFIAIWAASVAAIGAVGLMIRAVLRT</sequence>
<protein>
    <submittedName>
        <fullName evidence="2">DUF2474 domain-containing protein</fullName>
    </submittedName>
</protein>
<evidence type="ECO:0000313" key="2">
    <source>
        <dbReference type="EMBL" id="PQM27266.1"/>
    </source>
</evidence>
<feature type="transmembrane region" description="Helical" evidence="1">
    <location>
        <begin position="6"/>
        <end position="29"/>
    </location>
</feature>
<dbReference type="Pfam" id="PF10617">
    <property type="entry name" value="DUF2474"/>
    <property type="match status" value="1"/>
</dbReference>
<keyword evidence="1" id="KW-0812">Transmembrane</keyword>
<reference evidence="3" key="1">
    <citation type="submission" date="2017-11" db="EMBL/GenBank/DDBJ databases">
        <title>The complete genome sequence of Sphingopyxis pomeranensis sp. nov. strain WS5A3p.</title>
        <authorList>
            <person name="Kaminski M.A."/>
        </authorList>
    </citation>
    <scope>NUCLEOTIDE SEQUENCE [LARGE SCALE GENOMIC DNA]</scope>
    <source>
        <strain evidence="3">WS5A3p</strain>
    </source>
</reference>
<proteinExistence type="predicted"/>
<evidence type="ECO:0000256" key="1">
    <source>
        <dbReference type="SAM" id="Phobius"/>
    </source>
</evidence>
<comment type="caution">
    <text evidence="2">The sequence shown here is derived from an EMBL/GenBank/DDBJ whole genome shotgun (WGS) entry which is preliminary data.</text>
</comment>
<accession>A0A2S8B4M6</accession>
<organism evidence="2 3">
    <name type="scientific">Sphingopyxis lindanitolerans</name>
    <dbReference type="NCBI Taxonomy" id="2054227"/>
    <lineage>
        <taxon>Bacteria</taxon>
        <taxon>Pseudomonadati</taxon>
        <taxon>Pseudomonadota</taxon>
        <taxon>Alphaproteobacteria</taxon>
        <taxon>Sphingomonadales</taxon>
        <taxon>Sphingomonadaceae</taxon>
        <taxon>Sphingopyxis</taxon>
    </lineage>
</organism>
<evidence type="ECO:0000313" key="3">
    <source>
        <dbReference type="Proteomes" id="UP000238954"/>
    </source>
</evidence>
<dbReference type="Proteomes" id="UP000238954">
    <property type="component" value="Chromosome"/>
</dbReference>
<keyword evidence="3" id="KW-1185">Reference proteome</keyword>
<gene>
    <name evidence="2" type="ORF">CVO77_16970</name>
</gene>
<dbReference type="RefSeq" id="WP_106000909.1">
    <property type="nucleotide sequence ID" value="NZ_CM009578.1"/>
</dbReference>
<dbReference type="InterPro" id="IPR018895">
    <property type="entry name" value="DUF2474"/>
</dbReference>
<keyword evidence="1" id="KW-0472">Membrane</keyword>
<dbReference type="AlphaFoldDB" id="A0A2S8B4M6"/>
<keyword evidence="1" id="KW-1133">Transmembrane helix</keyword>